<comment type="caution">
    <text evidence="1">The sequence shown here is derived from an EMBL/GenBank/DDBJ whole genome shotgun (WGS) entry which is preliminary data.</text>
</comment>
<reference evidence="1" key="1">
    <citation type="submission" date="2019-08" db="EMBL/GenBank/DDBJ databases">
        <authorList>
            <person name="Kucharzyk K."/>
            <person name="Murdoch R.W."/>
            <person name="Higgins S."/>
            <person name="Loffler F."/>
        </authorList>
    </citation>
    <scope>NUCLEOTIDE SEQUENCE</scope>
</reference>
<organism evidence="1">
    <name type="scientific">bioreactor metagenome</name>
    <dbReference type="NCBI Taxonomy" id="1076179"/>
    <lineage>
        <taxon>unclassified sequences</taxon>
        <taxon>metagenomes</taxon>
        <taxon>ecological metagenomes</taxon>
    </lineage>
</organism>
<dbReference type="AlphaFoldDB" id="A0A645EZE6"/>
<sequence>MFELIPIRRDPQAVVQRLHKPGVLLVHQRTGKVETFIRHIAKTHTGYDAFYGLCIMDQAFDKLIDPIHLSWHIPGKGFLHLFIIALGADEGGKGSDGHERIADFMGDPRGNADERQRFFLLEGGLPCGFFLGNILYGKKDAANLSIENFLVHGIAVGAQGIRALA</sequence>
<gene>
    <name evidence="1" type="ORF">SDC9_154698</name>
</gene>
<dbReference type="EMBL" id="VSSQ01053404">
    <property type="protein sequence ID" value="MPN07428.1"/>
    <property type="molecule type" value="Genomic_DNA"/>
</dbReference>
<protein>
    <submittedName>
        <fullName evidence="1">Uncharacterized protein</fullName>
    </submittedName>
</protein>
<evidence type="ECO:0000313" key="1">
    <source>
        <dbReference type="EMBL" id="MPN07428.1"/>
    </source>
</evidence>
<name>A0A645EZE6_9ZZZZ</name>
<accession>A0A645EZE6</accession>
<proteinExistence type="predicted"/>